<evidence type="ECO:0000313" key="8">
    <source>
        <dbReference type="EMBL" id="OAE33068.1"/>
    </source>
</evidence>
<evidence type="ECO:0000313" key="7">
    <source>
        <dbReference type="EMBL" id="BBM96949.1"/>
    </source>
</evidence>
<feature type="domain" description="Ribosome recycling factor" evidence="6">
    <location>
        <begin position="138"/>
        <end position="295"/>
    </location>
</feature>
<dbReference type="PANTHER" id="PTHR20982:SF3">
    <property type="entry name" value="MITOCHONDRIAL RIBOSOME RECYCLING FACTOR PSEUDO 1"/>
    <property type="match status" value="1"/>
</dbReference>
<proteinExistence type="inferred from homology"/>
<dbReference type="Gene3D" id="3.30.1360.40">
    <property type="match status" value="1"/>
</dbReference>
<reference evidence="7" key="2">
    <citation type="journal article" date="2019" name="Curr. Biol.">
        <title>Chromatin organization in early land plants reveals an ancestral association between H3K27me3, transposons, and constitutive heterochromatin.</title>
        <authorList>
            <person name="Montgomery S.A."/>
            <person name="Tanizawa Y."/>
            <person name="Galik B."/>
            <person name="Wang N."/>
            <person name="Ito T."/>
            <person name="Mochizuki T."/>
            <person name="Akimcheva S."/>
            <person name="Bowman J."/>
            <person name="Cognat V."/>
            <person name="Drouard L."/>
            <person name="Ekker H."/>
            <person name="Houng S."/>
            <person name="Kohchi T."/>
            <person name="Lin S."/>
            <person name="Liu L.D."/>
            <person name="Nakamura Y."/>
            <person name="Valeeva L.R."/>
            <person name="Shakirov E.V."/>
            <person name="Shippen D.E."/>
            <person name="Wei W."/>
            <person name="Yagura M."/>
            <person name="Yamaoka S."/>
            <person name="Yamato K.T."/>
            <person name="Liu C."/>
            <person name="Berger F."/>
        </authorList>
    </citation>
    <scope>NUCLEOTIDE SEQUENCE [LARGE SCALE GENOMIC DNA]</scope>
    <source>
        <strain evidence="7">Tak-1</strain>
    </source>
</reference>
<evidence type="ECO:0000256" key="4">
    <source>
        <dbReference type="ARBA" id="ARBA00022917"/>
    </source>
</evidence>
<dbReference type="FunFam" id="3.30.1360.40:FF:000001">
    <property type="entry name" value="Ribosome-recycling factor"/>
    <property type="match status" value="1"/>
</dbReference>
<dbReference type="AlphaFoldDB" id="A0A176WIM2"/>
<dbReference type="GO" id="GO:0006412">
    <property type="term" value="P:translation"/>
    <property type="evidence" value="ECO:0007669"/>
    <property type="project" value="UniProtKB-KW"/>
</dbReference>
<name>A0A176WIM2_MARPO</name>
<dbReference type="InterPro" id="IPR023584">
    <property type="entry name" value="Ribosome_recyc_fac_dom"/>
</dbReference>
<dbReference type="EMBL" id="LVLJ01000695">
    <property type="protein sequence ID" value="OAE33068.1"/>
    <property type="molecule type" value="Genomic_DNA"/>
</dbReference>
<evidence type="ECO:0000256" key="1">
    <source>
        <dbReference type="ARBA" id="ARBA00002952"/>
    </source>
</evidence>
<dbReference type="InterPro" id="IPR002661">
    <property type="entry name" value="Ribosome_recyc_fac"/>
</dbReference>
<protein>
    <recommendedName>
        <fullName evidence="3">Ribosome-recycling factor, chloroplastic</fullName>
    </recommendedName>
    <alternativeName>
        <fullName evidence="5">Ribosome-releasing factor, chloroplastic</fullName>
    </alternativeName>
</protein>
<dbReference type="SUPFAM" id="SSF55194">
    <property type="entry name" value="Ribosome recycling factor, RRF"/>
    <property type="match status" value="1"/>
</dbReference>
<organism evidence="8 9">
    <name type="scientific">Marchantia polymorpha subsp. ruderalis</name>
    <dbReference type="NCBI Taxonomy" id="1480154"/>
    <lineage>
        <taxon>Eukaryota</taxon>
        <taxon>Viridiplantae</taxon>
        <taxon>Streptophyta</taxon>
        <taxon>Embryophyta</taxon>
        <taxon>Marchantiophyta</taxon>
        <taxon>Marchantiopsida</taxon>
        <taxon>Marchantiidae</taxon>
        <taxon>Marchantiales</taxon>
        <taxon>Marchantiaceae</taxon>
        <taxon>Marchantia</taxon>
    </lineage>
</organism>
<evidence type="ECO:0000256" key="3">
    <source>
        <dbReference type="ARBA" id="ARBA00014063"/>
    </source>
</evidence>
<keyword evidence="9" id="KW-1185">Reference proteome</keyword>
<dbReference type="Proteomes" id="UP000077202">
    <property type="component" value="Unassembled WGS sequence"/>
</dbReference>
<reference evidence="10" key="3">
    <citation type="journal article" date="2020" name="Curr. Biol.">
        <title>Chromatin organization in early land plants reveals an ancestral association between H3K27me3, transposons, and constitutive heterochromatin.</title>
        <authorList>
            <person name="Montgomery S.A."/>
            <person name="Tanizawa Y."/>
            <person name="Galik B."/>
            <person name="Wang N."/>
            <person name="Ito T."/>
            <person name="Mochizuki T."/>
            <person name="Akimcheva S."/>
            <person name="Bowman J.L."/>
            <person name="Cognat V."/>
            <person name="Marechal-Drouard L."/>
            <person name="Ekker H."/>
            <person name="Hong S.F."/>
            <person name="Kohchi T."/>
            <person name="Lin S.S."/>
            <person name="Liu L.D."/>
            <person name="Nakamura Y."/>
            <person name="Valeeva L.R."/>
            <person name="Shakirov E.V."/>
            <person name="Shippen D.E."/>
            <person name="Wei W.L."/>
            <person name="Yagura M."/>
            <person name="Yamaoka S."/>
            <person name="Yamato K.T."/>
            <person name="Liu C."/>
            <person name="Berger F."/>
        </authorList>
    </citation>
    <scope>NUCLEOTIDE SEQUENCE [LARGE SCALE GENOMIC DNA]</scope>
    <source>
        <strain evidence="10">Tak-1</strain>
    </source>
</reference>
<sequence length="297" mass="32369">MAAITLRRVACESARARFASSLALRTTFSHISDESCVDRAIQNLEEHLSRGRDFDDSLAKWKFAGFRSPRRPLGSERAWTASGSTASACVGLVQSRSFAAKAKKPKSKAEDTVEVADVSDTAKESALKMMDTALDVLARELSKLRTGRVSPGMLDHITVEAHGVRTPLSHIAAVSVAGLQTLNVLPYDPSMLKEVEKALLMSPLGLNPLVEGSTLTVPLPRLTKEHCESMCKLAAKAGENAKLSIRRARKEALDQAKAAGLSKDDTKRFEKEIEELTKKSVKAIDDLCKKKEKDIRA</sequence>
<dbReference type="CDD" id="cd00520">
    <property type="entry name" value="RRF"/>
    <property type="match status" value="1"/>
</dbReference>
<gene>
    <name evidence="8" type="ORF">AXG93_1913s1700</name>
    <name evidence="7" type="ORF">Mp_1g01830</name>
</gene>
<dbReference type="Gene3D" id="1.10.132.20">
    <property type="entry name" value="Ribosome-recycling factor"/>
    <property type="match status" value="1"/>
</dbReference>
<comment type="function">
    <text evidence="1">Responsible for the release of ribosomes from messenger RNA at the termination of chloroplastic protein biosynthesis.</text>
</comment>
<evidence type="ECO:0000256" key="2">
    <source>
        <dbReference type="ARBA" id="ARBA00005912"/>
    </source>
</evidence>
<accession>A0A176WIM2</accession>
<dbReference type="Proteomes" id="UP001162541">
    <property type="component" value="Chromosome 1"/>
</dbReference>
<dbReference type="GO" id="GO:0043023">
    <property type="term" value="F:ribosomal large subunit binding"/>
    <property type="evidence" value="ECO:0007669"/>
    <property type="project" value="TreeGrafter"/>
</dbReference>
<reference evidence="8 9" key="1">
    <citation type="submission" date="2016-03" db="EMBL/GenBank/DDBJ databases">
        <title>Mechanisms controlling the formation of the plant cell surface in tip-growing cells are functionally conserved among land plants.</title>
        <authorList>
            <person name="Honkanen S."/>
            <person name="Jones V.A."/>
            <person name="Morieri G."/>
            <person name="Champion C."/>
            <person name="Hetherington A.J."/>
            <person name="Kelly S."/>
            <person name="Saint-Marcoux D."/>
            <person name="Proust H."/>
            <person name="Prescott H."/>
            <person name="Dolan L."/>
        </authorList>
    </citation>
    <scope>NUCLEOTIDE SEQUENCE [LARGE SCALE GENOMIC DNA]</scope>
    <source>
        <strain evidence="9">cv. Tak-1 and cv. Tak-2</strain>
        <tissue evidence="8">Whole gametophyte</tissue>
    </source>
</reference>
<evidence type="ECO:0000259" key="6">
    <source>
        <dbReference type="Pfam" id="PF01765"/>
    </source>
</evidence>
<dbReference type="EMBL" id="AP019866">
    <property type="protein sequence ID" value="BBM96949.1"/>
    <property type="molecule type" value="Genomic_DNA"/>
</dbReference>
<evidence type="ECO:0000256" key="5">
    <source>
        <dbReference type="ARBA" id="ARBA00032397"/>
    </source>
</evidence>
<keyword evidence="4" id="KW-0648">Protein biosynthesis</keyword>
<evidence type="ECO:0000313" key="10">
    <source>
        <dbReference type="Proteomes" id="UP001162541"/>
    </source>
</evidence>
<comment type="similarity">
    <text evidence="2">Belongs to the RRF family.</text>
</comment>
<dbReference type="Pfam" id="PF01765">
    <property type="entry name" value="RRF"/>
    <property type="match status" value="1"/>
</dbReference>
<dbReference type="PANTHER" id="PTHR20982">
    <property type="entry name" value="RIBOSOME RECYCLING FACTOR"/>
    <property type="match status" value="1"/>
</dbReference>
<evidence type="ECO:0000313" key="9">
    <source>
        <dbReference type="Proteomes" id="UP000077202"/>
    </source>
</evidence>
<dbReference type="GO" id="GO:0005739">
    <property type="term" value="C:mitochondrion"/>
    <property type="evidence" value="ECO:0007669"/>
    <property type="project" value="TreeGrafter"/>
</dbReference>
<dbReference type="InterPro" id="IPR036191">
    <property type="entry name" value="RRF_sf"/>
</dbReference>